<evidence type="ECO:0000313" key="2">
    <source>
        <dbReference type="Proteomes" id="UP000265520"/>
    </source>
</evidence>
<comment type="caution">
    <text evidence="1">The sequence shown here is derived from an EMBL/GenBank/DDBJ whole genome shotgun (WGS) entry which is preliminary data.</text>
</comment>
<evidence type="ECO:0000313" key="1">
    <source>
        <dbReference type="EMBL" id="MCI81860.1"/>
    </source>
</evidence>
<accession>A0A392V5Z1</accession>
<keyword evidence="2" id="KW-1185">Reference proteome</keyword>
<protein>
    <submittedName>
        <fullName evidence="1">Uncharacterized protein</fullName>
    </submittedName>
</protein>
<name>A0A392V5Z1_9FABA</name>
<feature type="non-terminal residue" evidence="1">
    <location>
        <position position="1"/>
    </location>
</feature>
<sequence>RIVKLAGVCAGTLTLFEMGERGVTEVVGWWMRR</sequence>
<dbReference type="AlphaFoldDB" id="A0A392V5Z1"/>
<dbReference type="EMBL" id="LXQA011029455">
    <property type="protein sequence ID" value="MCI81860.1"/>
    <property type="molecule type" value="Genomic_DNA"/>
</dbReference>
<organism evidence="1 2">
    <name type="scientific">Trifolium medium</name>
    <dbReference type="NCBI Taxonomy" id="97028"/>
    <lineage>
        <taxon>Eukaryota</taxon>
        <taxon>Viridiplantae</taxon>
        <taxon>Streptophyta</taxon>
        <taxon>Embryophyta</taxon>
        <taxon>Tracheophyta</taxon>
        <taxon>Spermatophyta</taxon>
        <taxon>Magnoliopsida</taxon>
        <taxon>eudicotyledons</taxon>
        <taxon>Gunneridae</taxon>
        <taxon>Pentapetalae</taxon>
        <taxon>rosids</taxon>
        <taxon>fabids</taxon>
        <taxon>Fabales</taxon>
        <taxon>Fabaceae</taxon>
        <taxon>Papilionoideae</taxon>
        <taxon>50 kb inversion clade</taxon>
        <taxon>NPAAA clade</taxon>
        <taxon>Hologalegina</taxon>
        <taxon>IRL clade</taxon>
        <taxon>Trifolieae</taxon>
        <taxon>Trifolium</taxon>
    </lineage>
</organism>
<dbReference type="Proteomes" id="UP000265520">
    <property type="component" value="Unassembled WGS sequence"/>
</dbReference>
<reference evidence="1 2" key="1">
    <citation type="journal article" date="2018" name="Front. Plant Sci.">
        <title>Red Clover (Trifolium pratense) and Zigzag Clover (T. medium) - A Picture of Genomic Similarities and Differences.</title>
        <authorList>
            <person name="Dluhosova J."/>
            <person name="Istvanek J."/>
            <person name="Nedelnik J."/>
            <person name="Repkova J."/>
        </authorList>
    </citation>
    <scope>NUCLEOTIDE SEQUENCE [LARGE SCALE GENOMIC DNA]</scope>
    <source>
        <strain evidence="2">cv. 10/8</strain>
        <tissue evidence="1">Leaf</tissue>
    </source>
</reference>
<proteinExistence type="predicted"/>